<evidence type="ECO:0000313" key="3">
    <source>
        <dbReference type="Proteomes" id="UP000033772"/>
    </source>
</evidence>
<feature type="compositionally biased region" description="Low complexity" evidence="1">
    <location>
        <begin position="359"/>
        <end position="374"/>
    </location>
</feature>
<reference evidence="2" key="1">
    <citation type="submission" date="2016-10" db="EMBL/GenBank/DDBJ databases">
        <title>Draft Genome Sequence of Nocardioides luteus Strain BAFB, an Alkane-Degrading Bacterium Isolated from JP-7 Polluted Soil.</title>
        <authorList>
            <person name="Brown L."/>
            <person name="Ruiz O.N."/>
            <person name="Gunasekera T."/>
        </authorList>
    </citation>
    <scope>NUCLEOTIDE SEQUENCE [LARGE SCALE GENOMIC DNA]</scope>
    <source>
        <strain evidence="2">BAFB</strain>
    </source>
</reference>
<evidence type="ECO:0000256" key="1">
    <source>
        <dbReference type="SAM" id="MobiDB-lite"/>
    </source>
</evidence>
<proteinExistence type="predicted"/>
<feature type="compositionally biased region" description="Polar residues" evidence="1">
    <location>
        <begin position="285"/>
        <end position="297"/>
    </location>
</feature>
<dbReference type="Proteomes" id="UP000033772">
    <property type="component" value="Unassembled WGS sequence"/>
</dbReference>
<gene>
    <name evidence="2" type="ORF">UG56_023260</name>
</gene>
<feature type="region of interest" description="Disordered" evidence="1">
    <location>
        <begin position="102"/>
        <end position="121"/>
    </location>
</feature>
<feature type="region of interest" description="Disordered" evidence="1">
    <location>
        <begin position="48"/>
        <end position="85"/>
    </location>
</feature>
<accession>A0A1J4MYH3</accession>
<feature type="region of interest" description="Disordered" evidence="1">
    <location>
        <begin position="151"/>
        <end position="172"/>
    </location>
</feature>
<feature type="compositionally biased region" description="Low complexity" evidence="1">
    <location>
        <begin position="112"/>
        <end position="121"/>
    </location>
</feature>
<feature type="compositionally biased region" description="Polar residues" evidence="1">
    <location>
        <begin position="52"/>
        <end position="70"/>
    </location>
</feature>
<organism evidence="2 3">
    <name type="scientific">Nocardioides luteus</name>
    <dbReference type="NCBI Taxonomy" id="1844"/>
    <lineage>
        <taxon>Bacteria</taxon>
        <taxon>Bacillati</taxon>
        <taxon>Actinomycetota</taxon>
        <taxon>Actinomycetes</taxon>
        <taxon>Propionibacteriales</taxon>
        <taxon>Nocardioidaceae</taxon>
        <taxon>Nocardioides</taxon>
    </lineage>
</organism>
<feature type="region of interest" description="Disordered" evidence="1">
    <location>
        <begin position="356"/>
        <end position="391"/>
    </location>
</feature>
<feature type="region of interest" description="Disordered" evidence="1">
    <location>
        <begin position="274"/>
        <end position="297"/>
    </location>
</feature>
<feature type="compositionally biased region" description="Low complexity" evidence="1">
    <location>
        <begin position="382"/>
        <end position="391"/>
    </location>
</feature>
<sequence>MTTSAAKALQARSRARTLRRTGGRGVAVLGFAALTWAAFTGTAMALDGTEQPAHQTSRPASGQSAATTAPGTDATKPGIPLGDAVGSLTDDAVRGVTDTAGAVTSGTASQGEPAAPVEPAVAATEQDGAVGSPGTAGLLDSTVQGLTTYTVPQSSTTQPTDNPTTTQSAPTQAAAGEISILGLAGGAESAVNDLSGNVLTATQLDRTLSAPKVEVLTDTLEALAVTDTLPTVPLPQLPVIGEPVGDVLGTLPADLSSGVEPTLDDLTGGLVSPLPVLDPGAGAPAQTSPATVSQQSSPVMSGAVPVLPILLPIEAFPGLGSIDSPATFAALADGGTVGTVQDDVYLSRALLQTGDADAGDSSVPLPSGPSSPAGGSDGGSGSSHQQGGQLSSFTLPGGGLVSLVRDYRWHLPATPTFDPGFSPD</sequence>
<comment type="caution">
    <text evidence="2">The sequence shown here is derived from an EMBL/GenBank/DDBJ whole genome shotgun (WGS) entry which is preliminary data.</text>
</comment>
<protein>
    <submittedName>
        <fullName evidence="2">Uncharacterized protein</fullName>
    </submittedName>
</protein>
<evidence type="ECO:0000313" key="2">
    <source>
        <dbReference type="EMBL" id="OIJ24404.1"/>
    </source>
</evidence>
<feature type="compositionally biased region" description="Low complexity" evidence="1">
    <location>
        <begin position="152"/>
        <end position="172"/>
    </location>
</feature>
<dbReference type="RefSeq" id="WP_045547551.1">
    <property type="nucleotide sequence ID" value="NZ_JZDQ02000040.1"/>
</dbReference>
<name>A0A1J4MYH3_9ACTN</name>
<keyword evidence="3" id="KW-1185">Reference proteome</keyword>
<dbReference type="EMBL" id="JZDQ02000040">
    <property type="protein sequence ID" value="OIJ24404.1"/>
    <property type="molecule type" value="Genomic_DNA"/>
</dbReference>
<dbReference type="AlphaFoldDB" id="A0A1J4MYH3"/>